<name>A0A8G2CB55_9BACT</name>
<dbReference type="Proteomes" id="UP001568358">
    <property type="component" value="Unassembled WGS sequence"/>
</dbReference>
<dbReference type="AlphaFoldDB" id="A0A8G2CB55"/>
<comment type="caution">
    <text evidence="2">The sequence shown here is derived from an EMBL/GenBank/DDBJ whole genome shotgun (WGS) entry which is preliminary data.</text>
</comment>
<dbReference type="Proteomes" id="UP000184001">
    <property type="component" value="Unassembled WGS sequence"/>
</dbReference>
<dbReference type="EMBL" id="FQZR01000006">
    <property type="protein sequence ID" value="SHJ47953.1"/>
    <property type="molecule type" value="Genomic_DNA"/>
</dbReference>
<reference evidence="1 4" key="2">
    <citation type="submission" date="2024-07" db="EMBL/GenBank/DDBJ databases">
        <title>Active virus-host system and metabolic interactions in a Lokiarchaeon culture.</title>
        <authorList>
            <person name="Ponce Toledo R.I."/>
            <person name="Rodrigues Oliveira T."/>
            <person name="Schleper C."/>
        </authorList>
    </citation>
    <scope>NUCLEOTIDE SEQUENCE [LARGE SCALE GENOMIC DNA]</scope>
    <source>
        <strain evidence="1 4">B35</strain>
    </source>
</reference>
<dbReference type="PROSITE" id="PS51257">
    <property type="entry name" value="PROKAR_LIPOPROTEIN"/>
    <property type="match status" value="1"/>
</dbReference>
<reference evidence="2 3" key="1">
    <citation type="submission" date="2016-11" db="EMBL/GenBank/DDBJ databases">
        <authorList>
            <person name="Varghese N."/>
            <person name="Submissions S."/>
        </authorList>
    </citation>
    <scope>NUCLEOTIDE SEQUENCE [LARGE SCALE GENOMIC DNA]</scope>
    <source>
        <strain evidence="2 3">DSM 17919</strain>
    </source>
</reference>
<accession>A0A8G2CB55</accession>
<dbReference type="RefSeq" id="WP_019999775.1">
    <property type="nucleotide sequence ID" value="NZ_CP192219.1"/>
</dbReference>
<evidence type="ECO:0000313" key="4">
    <source>
        <dbReference type="Proteomes" id="UP001568358"/>
    </source>
</evidence>
<evidence type="ECO:0000313" key="3">
    <source>
        <dbReference type="Proteomes" id="UP000184001"/>
    </source>
</evidence>
<dbReference type="EMBL" id="JBFSOO010000007">
    <property type="protein sequence ID" value="MEZ6853939.1"/>
    <property type="molecule type" value="Genomic_DNA"/>
</dbReference>
<evidence type="ECO:0008006" key="5">
    <source>
        <dbReference type="Google" id="ProtNLM"/>
    </source>
</evidence>
<protein>
    <recommendedName>
        <fullName evidence="5">Periplasmic heavy metal sensor</fullName>
    </recommendedName>
</protein>
<proteinExistence type="predicted"/>
<evidence type="ECO:0000313" key="2">
    <source>
        <dbReference type="EMBL" id="SHJ47953.1"/>
    </source>
</evidence>
<keyword evidence="4" id="KW-1185">Reference proteome</keyword>
<evidence type="ECO:0000313" key="1">
    <source>
        <dbReference type="EMBL" id="MEZ6853939.1"/>
    </source>
</evidence>
<gene>
    <name evidence="1" type="ORF">AB2Z07_10425</name>
    <name evidence="2" type="ORF">SAMN05660830_02538</name>
</gene>
<organism evidence="2 3">
    <name type="scientific">Halodesulfovibrio aestuarii</name>
    <dbReference type="NCBI Taxonomy" id="126333"/>
    <lineage>
        <taxon>Bacteria</taxon>
        <taxon>Pseudomonadati</taxon>
        <taxon>Thermodesulfobacteriota</taxon>
        <taxon>Desulfovibrionia</taxon>
        <taxon>Desulfovibrionales</taxon>
        <taxon>Desulfovibrionaceae</taxon>
        <taxon>Halodesulfovibrio</taxon>
    </lineage>
</organism>
<sequence length="135" mass="15787">MKNWKVWTAFVLVFFLGAACGVWGNSFVVKQRIAKFKELKGTRFGGGKRFLRKIESQVQPDAKTMKEIRRIVAVNQEHIRGVKDKATDQVLEIFNTTEQEINALLTPEQQGRFAKIMERIRKRIQRLKLLRSLQR</sequence>